<dbReference type="EMBL" id="CP027860">
    <property type="protein sequence ID" value="AVP95898.1"/>
    <property type="molecule type" value="Genomic_DNA"/>
</dbReference>
<keyword evidence="2" id="KW-1185">Reference proteome</keyword>
<dbReference type="Proteomes" id="UP000241074">
    <property type="component" value="Chromosome"/>
</dbReference>
<evidence type="ECO:0000313" key="2">
    <source>
        <dbReference type="Proteomes" id="UP000241074"/>
    </source>
</evidence>
<sequence>MTAVPPLPTLDADQIERAMQVLERDDLNPQQEEAALLAVTGDPMLARRVQQWLPEVLAMVFMGHTSDEVVPPEQFHARNKAGVWQVFELRAEPLVPDCFIFAARMIHAGARPGMVGVLQRSALFKAFAEVSDGGAKSVRGANFRIALRRIPAEIYIGQADDHISLRAAVGSGAPDALPHPAAHSGLIARFRNWFSGRAGRV</sequence>
<dbReference type="AlphaFoldDB" id="A0A2P1PM28"/>
<reference evidence="1 2" key="1">
    <citation type="submission" date="2018-03" db="EMBL/GenBank/DDBJ databases">
        <title>Ahniella affigens gen. nov., sp. nov., a gammaproteobacterium isolated from sandy soil near a stream.</title>
        <authorList>
            <person name="Ko Y."/>
            <person name="Kim J.-H."/>
        </authorList>
    </citation>
    <scope>NUCLEOTIDE SEQUENCE [LARGE SCALE GENOMIC DNA]</scope>
    <source>
        <strain evidence="1 2">D13</strain>
    </source>
</reference>
<dbReference type="OrthoDB" id="6027661at2"/>
<dbReference type="KEGG" id="xba:C7S18_01205"/>
<reference evidence="1 2" key="2">
    <citation type="submission" date="2018-03" db="EMBL/GenBank/DDBJ databases">
        <authorList>
            <person name="Keele B.F."/>
        </authorList>
    </citation>
    <scope>NUCLEOTIDE SEQUENCE [LARGE SCALE GENOMIC DNA]</scope>
    <source>
        <strain evidence="1 2">D13</strain>
    </source>
</reference>
<name>A0A2P1PM28_9GAMM</name>
<gene>
    <name evidence="1" type="ORF">C7S18_01205</name>
</gene>
<dbReference type="RefSeq" id="WP_106889827.1">
    <property type="nucleotide sequence ID" value="NZ_CP027860.1"/>
</dbReference>
<organism evidence="1 2">
    <name type="scientific">Ahniella affigens</name>
    <dbReference type="NCBI Taxonomy" id="2021234"/>
    <lineage>
        <taxon>Bacteria</taxon>
        <taxon>Pseudomonadati</taxon>
        <taxon>Pseudomonadota</taxon>
        <taxon>Gammaproteobacteria</taxon>
        <taxon>Lysobacterales</taxon>
        <taxon>Rhodanobacteraceae</taxon>
        <taxon>Ahniella</taxon>
    </lineage>
</organism>
<accession>A0A2P1PM28</accession>
<proteinExistence type="predicted"/>
<protein>
    <submittedName>
        <fullName evidence="1">Uncharacterized protein</fullName>
    </submittedName>
</protein>
<evidence type="ECO:0000313" key="1">
    <source>
        <dbReference type="EMBL" id="AVP95898.1"/>
    </source>
</evidence>